<keyword evidence="1" id="KW-0645">Protease</keyword>
<evidence type="ECO:0000256" key="2">
    <source>
        <dbReference type="ARBA" id="ARBA00022801"/>
    </source>
</evidence>
<comment type="caution">
    <text evidence="4">The sequence shown here is derived from an EMBL/GenBank/DDBJ whole genome shotgun (WGS) entry which is preliminary data.</text>
</comment>
<dbReference type="GO" id="GO:0006508">
    <property type="term" value="P:proteolysis"/>
    <property type="evidence" value="ECO:0007669"/>
    <property type="project" value="UniProtKB-KW"/>
</dbReference>
<dbReference type="EMBL" id="AYRZ02000011">
    <property type="protein sequence ID" value="PHT67637.1"/>
    <property type="molecule type" value="Genomic_DNA"/>
</dbReference>
<keyword evidence="5" id="KW-1185">Reference proteome</keyword>
<dbReference type="GO" id="GO:0008234">
    <property type="term" value="F:cysteine-type peptidase activity"/>
    <property type="evidence" value="ECO:0007669"/>
    <property type="project" value="InterPro"/>
</dbReference>
<evidence type="ECO:0000259" key="3">
    <source>
        <dbReference type="Pfam" id="PF02902"/>
    </source>
</evidence>
<reference evidence="4 5" key="2">
    <citation type="journal article" date="2017" name="Genome Biol.">
        <title>New reference genome sequences of hot pepper reveal the massive evolution of plant disease-resistance genes by retroduplication.</title>
        <authorList>
            <person name="Kim S."/>
            <person name="Park J."/>
            <person name="Yeom S.I."/>
            <person name="Kim Y.M."/>
            <person name="Seo E."/>
            <person name="Kim K.T."/>
            <person name="Kim M.S."/>
            <person name="Lee J.M."/>
            <person name="Cheong K."/>
            <person name="Shin H.S."/>
            <person name="Kim S.B."/>
            <person name="Han K."/>
            <person name="Lee J."/>
            <person name="Park M."/>
            <person name="Lee H.A."/>
            <person name="Lee H.Y."/>
            <person name="Lee Y."/>
            <person name="Oh S."/>
            <person name="Lee J.H."/>
            <person name="Choi E."/>
            <person name="Choi E."/>
            <person name="Lee S.E."/>
            <person name="Jeon J."/>
            <person name="Kim H."/>
            <person name="Choi G."/>
            <person name="Song H."/>
            <person name="Lee J."/>
            <person name="Lee S.C."/>
            <person name="Kwon J.K."/>
            <person name="Lee H.Y."/>
            <person name="Koo N."/>
            <person name="Hong Y."/>
            <person name="Kim R.W."/>
            <person name="Kang W.H."/>
            <person name="Huh J.H."/>
            <person name="Kang B.C."/>
            <person name="Yang T.J."/>
            <person name="Lee Y.H."/>
            <person name="Bennetzen J.L."/>
            <person name="Choi D."/>
        </authorList>
    </citation>
    <scope>NUCLEOTIDE SEQUENCE [LARGE SCALE GENOMIC DNA]</scope>
    <source>
        <strain evidence="5">cv. CM334</strain>
    </source>
</reference>
<gene>
    <name evidence="4" type="ORF">T459_27124</name>
</gene>
<feature type="domain" description="Ubiquitin-like protease family profile" evidence="3">
    <location>
        <begin position="210"/>
        <end position="281"/>
    </location>
</feature>
<evidence type="ECO:0000313" key="5">
    <source>
        <dbReference type="Proteomes" id="UP000222542"/>
    </source>
</evidence>
<dbReference type="Pfam" id="PF02902">
    <property type="entry name" value="Peptidase_C48"/>
    <property type="match status" value="1"/>
</dbReference>
<name>A0A2G2YD11_CAPAN</name>
<sequence>MGSKGKLKLAGKGVNFDPKFIVKDDDFTESSCDRIDVVAGDHLSDNVVDDIGKEIISVYDHIDTENVQCMKDLIENNQEIDWSIVSDSEISKYTQPDKIGEHSMIKKVVEKIDTNLGCTSVALEATEVLVDIGSIRKNVDNTSVGEKSTAILDDTPVVPRRIRKPAAICESPYVFKFDSGCSNVQESFLDMKLLSTFNKFVDKSLRLNSKRVAEKVVSVYSELIPYLLSSIDFGDKRSDGISTADSFDIRMVDGLPTQKNTDCGIFVVAFAEYMIERVQFSAI</sequence>
<organism evidence="4 5">
    <name type="scientific">Capsicum annuum</name>
    <name type="common">Capsicum pepper</name>
    <dbReference type="NCBI Taxonomy" id="4072"/>
    <lineage>
        <taxon>Eukaryota</taxon>
        <taxon>Viridiplantae</taxon>
        <taxon>Streptophyta</taxon>
        <taxon>Embryophyta</taxon>
        <taxon>Tracheophyta</taxon>
        <taxon>Spermatophyta</taxon>
        <taxon>Magnoliopsida</taxon>
        <taxon>eudicotyledons</taxon>
        <taxon>Gunneridae</taxon>
        <taxon>Pentapetalae</taxon>
        <taxon>asterids</taxon>
        <taxon>lamiids</taxon>
        <taxon>Solanales</taxon>
        <taxon>Solanaceae</taxon>
        <taxon>Solanoideae</taxon>
        <taxon>Capsiceae</taxon>
        <taxon>Capsicum</taxon>
    </lineage>
</organism>
<proteinExistence type="predicted"/>
<accession>A0A2G2YD11</accession>
<evidence type="ECO:0000256" key="1">
    <source>
        <dbReference type="ARBA" id="ARBA00022670"/>
    </source>
</evidence>
<reference evidence="4 5" key="1">
    <citation type="journal article" date="2014" name="Nat. Genet.">
        <title>Genome sequence of the hot pepper provides insights into the evolution of pungency in Capsicum species.</title>
        <authorList>
            <person name="Kim S."/>
            <person name="Park M."/>
            <person name="Yeom S.I."/>
            <person name="Kim Y.M."/>
            <person name="Lee J.M."/>
            <person name="Lee H.A."/>
            <person name="Seo E."/>
            <person name="Choi J."/>
            <person name="Cheong K."/>
            <person name="Kim K.T."/>
            <person name="Jung K."/>
            <person name="Lee G.W."/>
            <person name="Oh S.K."/>
            <person name="Bae C."/>
            <person name="Kim S.B."/>
            <person name="Lee H.Y."/>
            <person name="Kim S.Y."/>
            <person name="Kim M.S."/>
            <person name="Kang B.C."/>
            <person name="Jo Y.D."/>
            <person name="Yang H.B."/>
            <person name="Jeong H.J."/>
            <person name="Kang W.H."/>
            <person name="Kwon J.K."/>
            <person name="Shin C."/>
            <person name="Lim J.Y."/>
            <person name="Park J.H."/>
            <person name="Huh J.H."/>
            <person name="Kim J.S."/>
            <person name="Kim B.D."/>
            <person name="Cohen O."/>
            <person name="Paran I."/>
            <person name="Suh M.C."/>
            <person name="Lee S.B."/>
            <person name="Kim Y.K."/>
            <person name="Shin Y."/>
            <person name="Noh S.J."/>
            <person name="Park J."/>
            <person name="Seo Y.S."/>
            <person name="Kwon S.Y."/>
            <person name="Kim H.A."/>
            <person name="Park J.M."/>
            <person name="Kim H.J."/>
            <person name="Choi S.B."/>
            <person name="Bosland P.W."/>
            <person name="Reeves G."/>
            <person name="Jo S.H."/>
            <person name="Lee B.W."/>
            <person name="Cho H.T."/>
            <person name="Choi H.S."/>
            <person name="Lee M.S."/>
            <person name="Yu Y."/>
            <person name="Do Choi Y."/>
            <person name="Park B.S."/>
            <person name="van Deynze A."/>
            <person name="Ashrafi H."/>
            <person name="Hill T."/>
            <person name="Kim W.T."/>
            <person name="Pai H.S."/>
            <person name="Ahn H.K."/>
            <person name="Yeam I."/>
            <person name="Giovannoni J.J."/>
            <person name="Rose J.K."/>
            <person name="Sorensen I."/>
            <person name="Lee S.J."/>
            <person name="Kim R.W."/>
            <person name="Choi I.Y."/>
            <person name="Choi B.S."/>
            <person name="Lim J.S."/>
            <person name="Lee Y.H."/>
            <person name="Choi D."/>
        </authorList>
    </citation>
    <scope>NUCLEOTIDE SEQUENCE [LARGE SCALE GENOMIC DNA]</scope>
    <source>
        <strain evidence="5">cv. CM334</strain>
    </source>
</reference>
<dbReference type="Gramene" id="PHT67637">
    <property type="protein sequence ID" value="PHT67637"/>
    <property type="gene ID" value="T459_27124"/>
</dbReference>
<protein>
    <recommendedName>
        <fullName evidence="3">Ubiquitin-like protease family profile domain-containing protein</fullName>
    </recommendedName>
</protein>
<evidence type="ECO:0000313" key="4">
    <source>
        <dbReference type="EMBL" id="PHT67637.1"/>
    </source>
</evidence>
<dbReference type="Proteomes" id="UP000222542">
    <property type="component" value="Unassembled WGS sequence"/>
</dbReference>
<dbReference type="AlphaFoldDB" id="A0A2G2YD11"/>
<keyword evidence="2" id="KW-0378">Hydrolase</keyword>
<dbReference type="InterPro" id="IPR003653">
    <property type="entry name" value="Peptidase_C48_C"/>
</dbReference>